<name>A0A016VIX8_9BILA</name>
<keyword evidence="1" id="KW-1133">Transmembrane helix</keyword>
<evidence type="ECO:0000313" key="2">
    <source>
        <dbReference type="EMBL" id="EYC26718.1"/>
    </source>
</evidence>
<dbReference type="Proteomes" id="UP000024635">
    <property type="component" value="Unassembled WGS sequence"/>
</dbReference>
<comment type="caution">
    <text evidence="2">The sequence shown here is derived from an EMBL/GenBank/DDBJ whole genome shotgun (WGS) entry which is preliminary data.</text>
</comment>
<keyword evidence="1" id="KW-0812">Transmembrane</keyword>
<dbReference type="AlphaFoldDB" id="A0A016VIX8"/>
<sequence length="131" mass="15016">MSTTCRTLPNEGQVSSRDQRHPIYKTLCLNAQPFCFFKLFRIAIHSNSITIYHFQEALWRSLQVLSGEAALRSPHFPTIAVHYRAPFEICAPRLLFLESFTFLGSVCVFSCCLWLPTMFTCILHHSKTTAT</sequence>
<evidence type="ECO:0000256" key="1">
    <source>
        <dbReference type="SAM" id="Phobius"/>
    </source>
</evidence>
<organism evidence="2 3">
    <name type="scientific">Ancylostoma ceylanicum</name>
    <dbReference type="NCBI Taxonomy" id="53326"/>
    <lineage>
        <taxon>Eukaryota</taxon>
        <taxon>Metazoa</taxon>
        <taxon>Ecdysozoa</taxon>
        <taxon>Nematoda</taxon>
        <taxon>Chromadorea</taxon>
        <taxon>Rhabditida</taxon>
        <taxon>Rhabditina</taxon>
        <taxon>Rhabditomorpha</taxon>
        <taxon>Strongyloidea</taxon>
        <taxon>Ancylostomatidae</taxon>
        <taxon>Ancylostomatinae</taxon>
        <taxon>Ancylostoma</taxon>
    </lineage>
</organism>
<proteinExistence type="predicted"/>
<keyword evidence="1" id="KW-0472">Membrane</keyword>
<feature type="transmembrane region" description="Helical" evidence="1">
    <location>
        <begin position="102"/>
        <end position="123"/>
    </location>
</feature>
<accession>A0A016VIX8</accession>
<evidence type="ECO:0000313" key="3">
    <source>
        <dbReference type="Proteomes" id="UP000024635"/>
    </source>
</evidence>
<keyword evidence="3" id="KW-1185">Reference proteome</keyword>
<gene>
    <name evidence="2" type="primary">Acey_s0010.g931</name>
    <name evidence="2" type="ORF">Y032_0010g931</name>
</gene>
<dbReference type="EMBL" id="JARK01001346">
    <property type="protein sequence ID" value="EYC26718.1"/>
    <property type="molecule type" value="Genomic_DNA"/>
</dbReference>
<reference evidence="3" key="1">
    <citation type="journal article" date="2015" name="Nat. Genet.">
        <title>The genome and transcriptome of the zoonotic hookworm Ancylostoma ceylanicum identify infection-specific gene families.</title>
        <authorList>
            <person name="Schwarz E.M."/>
            <person name="Hu Y."/>
            <person name="Antoshechkin I."/>
            <person name="Miller M.M."/>
            <person name="Sternberg P.W."/>
            <person name="Aroian R.V."/>
        </authorList>
    </citation>
    <scope>NUCLEOTIDE SEQUENCE</scope>
    <source>
        <strain evidence="3">HY135</strain>
    </source>
</reference>
<protein>
    <submittedName>
        <fullName evidence="2">Uncharacterized protein</fullName>
    </submittedName>
</protein>